<keyword evidence="4 5" id="KW-0720">Serine protease</keyword>
<keyword evidence="9" id="KW-1185">Reference proteome</keyword>
<dbReference type="InterPro" id="IPR036852">
    <property type="entry name" value="Peptidase_S8/S53_dom_sf"/>
</dbReference>
<comment type="similarity">
    <text evidence="1 5">Belongs to the peptidase S8 family.</text>
</comment>
<evidence type="ECO:0000313" key="9">
    <source>
        <dbReference type="Proteomes" id="UP001487296"/>
    </source>
</evidence>
<evidence type="ECO:0000256" key="3">
    <source>
        <dbReference type="ARBA" id="ARBA00022801"/>
    </source>
</evidence>
<dbReference type="PROSITE" id="PS51892">
    <property type="entry name" value="SUBTILASE"/>
    <property type="match status" value="1"/>
</dbReference>
<evidence type="ECO:0000256" key="6">
    <source>
        <dbReference type="SAM" id="SignalP"/>
    </source>
</evidence>
<feature type="active site" description="Charge relay system" evidence="5">
    <location>
        <position position="154"/>
    </location>
</feature>
<dbReference type="Proteomes" id="UP001487296">
    <property type="component" value="Unassembled WGS sequence"/>
</dbReference>
<feature type="active site" description="Charge relay system" evidence="5">
    <location>
        <position position="589"/>
    </location>
</feature>
<dbReference type="EMBL" id="JBBNFP010000001">
    <property type="protein sequence ID" value="MEQ2485515.1"/>
    <property type="molecule type" value="Genomic_DNA"/>
</dbReference>
<dbReference type="InterPro" id="IPR000209">
    <property type="entry name" value="Peptidase_S8/S53_dom"/>
</dbReference>
<feature type="chain" id="PRO_5046396111" evidence="6">
    <location>
        <begin position="20"/>
        <end position="709"/>
    </location>
</feature>
<dbReference type="RefSeq" id="WP_215759562.1">
    <property type="nucleotide sequence ID" value="NZ_JAHKBE010000014.1"/>
</dbReference>
<organism evidence="8 9">
    <name type="scientific">Hallella faecis</name>
    <dbReference type="NCBI Taxonomy" id="2841596"/>
    <lineage>
        <taxon>Bacteria</taxon>
        <taxon>Pseudomonadati</taxon>
        <taxon>Bacteroidota</taxon>
        <taxon>Bacteroidia</taxon>
        <taxon>Bacteroidales</taxon>
        <taxon>Prevotellaceae</taxon>
        <taxon>Hallella</taxon>
    </lineage>
</organism>
<dbReference type="SUPFAM" id="SSF52743">
    <property type="entry name" value="Subtilisin-like"/>
    <property type="match status" value="1"/>
</dbReference>
<feature type="active site" description="Charge relay system" evidence="5">
    <location>
        <position position="216"/>
    </location>
</feature>
<accession>A0ABV1FMA0</accession>
<dbReference type="Gene3D" id="3.40.50.200">
    <property type="entry name" value="Peptidase S8/S53 domain"/>
    <property type="match status" value="2"/>
</dbReference>
<proteinExistence type="inferred from homology"/>
<evidence type="ECO:0000256" key="5">
    <source>
        <dbReference type="PROSITE-ProRule" id="PRU01240"/>
    </source>
</evidence>
<dbReference type="PANTHER" id="PTHR43399:SF4">
    <property type="entry name" value="CELL WALL-ASSOCIATED PROTEASE"/>
    <property type="match status" value="1"/>
</dbReference>
<reference evidence="8 9" key="1">
    <citation type="submission" date="2024-04" db="EMBL/GenBank/DDBJ databases">
        <title>Human intestinal bacterial collection.</title>
        <authorList>
            <person name="Pauvert C."/>
            <person name="Hitch T.C.A."/>
            <person name="Clavel T."/>
        </authorList>
    </citation>
    <scope>NUCLEOTIDE SEQUENCE [LARGE SCALE GENOMIC DNA]</scope>
    <source>
        <strain evidence="8 9">CLA-AA-H145</strain>
    </source>
</reference>
<sequence>MSRWLALALFSLATLSAWAQRPAFGKMSPLVRQAWLAQQRMVNKTKAKAVAKANVRSERTIMAFVKLASADSSPLTEQGAQVLAQKGGLFVANIPLGSLAPLSCDERVVRIEAGQRATTHMDTTAVVVNATSAQQLLRLPQAYTGRGVVVGVQDIGFDLTHPNFFSPDMAQYRIKALWDQLSIDTLQSSLPVGRDYVGRDSLLALGCPRDGLKQTHGTHTAGIAAGSGAEGADTLSPYRGIAWESDICLVCNATTDDIALINPDDYYKYTYALDALGFKYIFDYADRVGKPCVINFSEGSRQDFQGYDVLYYEMLDSLVGPGHIIVSSAGNDGQAINYLHKAPSQQSAGLFCGSNLQNVGFTTKATADFTLRLSVYSQADAPQVIDVPMSKVLATNDSTLVDTVAVGDYKYVVSATAYPSCYNADEVVCDWDVITLAHIFSKCYPVAVQLVGQGADVELFPVTGWLYHSSVDSSLADGDNSHSINSPSSAPAVICVGATGYRTQFINYLGQQKVYDNGQGGARTPFSGVGPTFDGRVKPDVMAPGQNIISSYSSFYLENNPDAGDINSDVRHFSHKGRTYAWNSNAGTSMSSPVVAGAIALWLQADPSLSPSDCLSIFEKTCRRYDPMLSYPNNLYGYGEIDVTAGLEEVLRWQAAGVQGVPVQPATGRIYTLDGRGVGTDASALAPGLYISDGRKFVVPSSNIHLNHP</sequence>
<dbReference type="PROSITE" id="PS00138">
    <property type="entry name" value="SUBTILASE_SER"/>
    <property type="match status" value="1"/>
</dbReference>
<dbReference type="InterPro" id="IPR023828">
    <property type="entry name" value="Peptidase_S8_Ser-AS"/>
</dbReference>
<evidence type="ECO:0000256" key="4">
    <source>
        <dbReference type="ARBA" id="ARBA00022825"/>
    </source>
</evidence>
<evidence type="ECO:0000256" key="1">
    <source>
        <dbReference type="ARBA" id="ARBA00011073"/>
    </source>
</evidence>
<dbReference type="InterPro" id="IPR015500">
    <property type="entry name" value="Peptidase_S8_subtilisin-rel"/>
</dbReference>
<dbReference type="InterPro" id="IPR051048">
    <property type="entry name" value="Peptidase_S8/S53_subtilisin"/>
</dbReference>
<evidence type="ECO:0000259" key="7">
    <source>
        <dbReference type="Pfam" id="PF00082"/>
    </source>
</evidence>
<dbReference type="PANTHER" id="PTHR43399">
    <property type="entry name" value="SUBTILISIN-RELATED"/>
    <property type="match status" value="1"/>
</dbReference>
<dbReference type="Pfam" id="PF00082">
    <property type="entry name" value="Peptidase_S8"/>
    <property type="match status" value="2"/>
</dbReference>
<feature type="domain" description="Peptidase S8/S53" evidence="7">
    <location>
        <begin position="145"/>
        <end position="345"/>
    </location>
</feature>
<dbReference type="PRINTS" id="PR00723">
    <property type="entry name" value="SUBTILISIN"/>
</dbReference>
<feature type="signal peptide" evidence="6">
    <location>
        <begin position="1"/>
        <end position="19"/>
    </location>
</feature>
<protein>
    <submittedName>
        <fullName evidence="8">S8 family serine peptidase</fullName>
    </submittedName>
</protein>
<keyword evidence="6" id="KW-0732">Signal</keyword>
<evidence type="ECO:0000313" key="8">
    <source>
        <dbReference type="EMBL" id="MEQ2485515.1"/>
    </source>
</evidence>
<keyword evidence="2 5" id="KW-0645">Protease</keyword>
<comment type="caution">
    <text evidence="8">The sequence shown here is derived from an EMBL/GenBank/DDBJ whole genome shotgun (WGS) entry which is preliminary data.</text>
</comment>
<gene>
    <name evidence="8" type="ORF">AAAT34_00425</name>
</gene>
<keyword evidence="3 5" id="KW-0378">Hydrolase</keyword>
<feature type="domain" description="Peptidase S8/S53" evidence="7">
    <location>
        <begin position="477"/>
        <end position="639"/>
    </location>
</feature>
<name>A0ABV1FMA0_9BACT</name>
<evidence type="ECO:0000256" key="2">
    <source>
        <dbReference type="ARBA" id="ARBA00022670"/>
    </source>
</evidence>